<feature type="non-terminal residue" evidence="1">
    <location>
        <position position="71"/>
    </location>
</feature>
<dbReference type="AlphaFoldDB" id="A0A9N9ANC3"/>
<comment type="caution">
    <text evidence="1">The sequence shown here is derived from an EMBL/GenBank/DDBJ whole genome shotgun (WGS) entry which is preliminary data.</text>
</comment>
<gene>
    <name evidence="1" type="ORF">RFULGI_LOCUS4048</name>
</gene>
<evidence type="ECO:0000313" key="2">
    <source>
        <dbReference type="Proteomes" id="UP000789396"/>
    </source>
</evidence>
<protein>
    <submittedName>
        <fullName evidence="1">11797_t:CDS:1</fullName>
    </submittedName>
</protein>
<dbReference type="Proteomes" id="UP000789396">
    <property type="component" value="Unassembled WGS sequence"/>
</dbReference>
<sequence length="71" mass="7941">MVTYSTGYLEHVTGKDVLNVIKIQWRSSLLAMILLEHQLTNNGQNECAYIPKGHIPNIVFLTISELLTASV</sequence>
<accession>A0A9N9ANC3</accession>
<organism evidence="1 2">
    <name type="scientific">Racocetra fulgida</name>
    <dbReference type="NCBI Taxonomy" id="60492"/>
    <lineage>
        <taxon>Eukaryota</taxon>
        <taxon>Fungi</taxon>
        <taxon>Fungi incertae sedis</taxon>
        <taxon>Mucoromycota</taxon>
        <taxon>Glomeromycotina</taxon>
        <taxon>Glomeromycetes</taxon>
        <taxon>Diversisporales</taxon>
        <taxon>Gigasporaceae</taxon>
        <taxon>Racocetra</taxon>
    </lineage>
</organism>
<keyword evidence="2" id="KW-1185">Reference proteome</keyword>
<reference evidence="1" key="1">
    <citation type="submission" date="2021-06" db="EMBL/GenBank/DDBJ databases">
        <authorList>
            <person name="Kallberg Y."/>
            <person name="Tangrot J."/>
            <person name="Rosling A."/>
        </authorList>
    </citation>
    <scope>NUCLEOTIDE SEQUENCE</scope>
    <source>
        <strain evidence="1">IN212</strain>
    </source>
</reference>
<proteinExistence type="predicted"/>
<dbReference type="EMBL" id="CAJVPZ010003847">
    <property type="protein sequence ID" value="CAG8536936.1"/>
    <property type="molecule type" value="Genomic_DNA"/>
</dbReference>
<name>A0A9N9ANC3_9GLOM</name>
<evidence type="ECO:0000313" key="1">
    <source>
        <dbReference type="EMBL" id="CAG8536936.1"/>
    </source>
</evidence>
<dbReference type="OrthoDB" id="26203at2759"/>